<dbReference type="CDD" id="cd07377">
    <property type="entry name" value="WHTH_GntR"/>
    <property type="match status" value="1"/>
</dbReference>
<dbReference type="InterPro" id="IPR000524">
    <property type="entry name" value="Tscrpt_reg_HTH_GntR"/>
</dbReference>
<evidence type="ECO:0000256" key="2">
    <source>
        <dbReference type="ARBA" id="ARBA00023125"/>
    </source>
</evidence>
<dbReference type="InterPro" id="IPR036388">
    <property type="entry name" value="WH-like_DNA-bd_sf"/>
</dbReference>
<dbReference type="RefSeq" id="WP_043119714.1">
    <property type="nucleotide sequence ID" value="NZ_JTDL01000033.1"/>
</dbReference>
<dbReference type="Gene3D" id="1.10.10.10">
    <property type="entry name" value="Winged helix-like DNA-binding domain superfamily/Winged helix DNA-binding domain"/>
    <property type="match status" value="1"/>
</dbReference>
<evidence type="ECO:0000259" key="4">
    <source>
        <dbReference type="PROSITE" id="PS50949"/>
    </source>
</evidence>
<protein>
    <submittedName>
        <fullName evidence="5">GntR family transcriptional regulator</fullName>
    </submittedName>
</protein>
<evidence type="ECO:0000256" key="3">
    <source>
        <dbReference type="ARBA" id="ARBA00023163"/>
    </source>
</evidence>
<name>A0A0B2AT93_9MICC</name>
<dbReference type="OrthoDB" id="4307011at2"/>
<proteinExistence type="predicted"/>
<dbReference type="STRING" id="1338436.LK10_01880"/>
<dbReference type="EMBL" id="JTDL01000033">
    <property type="protein sequence ID" value="KHL05188.1"/>
    <property type="molecule type" value="Genomic_DNA"/>
</dbReference>
<dbReference type="PANTHER" id="PTHR38445:SF9">
    <property type="entry name" value="HTH-TYPE TRANSCRIPTIONAL REPRESSOR YTRA"/>
    <property type="match status" value="1"/>
</dbReference>
<gene>
    <name evidence="5" type="ORF">LK10_01880</name>
</gene>
<comment type="caution">
    <text evidence="5">The sequence shown here is derived from an EMBL/GenBank/DDBJ whole genome shotgun (WGS) entry which is preliminary data.</text>
</comment>
<evidence type="ECO:0000313" key="5">
    <source>
        <dbReference type="EMBL" id="KHL05188.1"/>
    </source>
</evidence>
<keyword evidence="3" id="KW-0804">Transcription</keyword>
<accession>A0A0B2AT93</accession>
<dbReference type="SMART" id="SM00345">
    <property type="entry name" value="HTH_GNTR"/>
    <property type="match status" value="1"/>
</dbReference>
<keyword evidence="2" id="KW-0238">DNA-binding</keyword>
<feature type="domain" description="HTH gntR-type" evidence="4">
    <location>
        <begin position="18"/>
        <end position="86"/>
    </location>
</feature>
<dbReference type="GO" id="GO:0003677">
    <property type="term" value="F:DNA binding"/>
    <property type="evidence" value="ECO:0007669"/>
    <property type="project" value="UniProtKB-KW"/>
</dbReference>
<dbReference type="PROSITE" id="PS50949">
    <property type="entry name" value="HTH_GNTR"/>
    <property type="match status" value="1"/>
</dbReference>
<keyword evidence="1" id="KW-0805">Transcription regulation</keyword>
<evidence type="ECO:0000313" key="6">
    <source>
        <dbReference type="Proteomes" id="UP000030982"/>
    </source>
</evidence>
<reference evidence="5 6" key="1">
    <citation type="submission" date="2014-09" db="EMBL/GenBank/DDBJ databases">
        <title>Genome sequence of Sinomonas sp. MUSC 117.</title>
        <authorList>
            <person name="Lee L.-H."/>
        </authorList>
    </citation>
    <scope>NUCLEOTIDE SEQUENCE [LARGE SCALE GENOMIC DNA]</scope>
    <source>
        <strain evidence="5 6">MUSC 117</strain>
    </source>
</reference>
<dbReference type="AlphaFoldDB" id="A0A0B2AT93"/>
<evidence type="ECO:0000256" key="1">
    <source>
        <dbReference type="ARBA" id="ARBA00023015"/>
    </source>
</evidence>
<dbReference type="SUPFAM" id="SSF46785">
    <property type="entry name" value="Winged helix' DNA-binding domain"/>
    <property type="match status" value="1"/>
</dbReference>
<keyword evidence="6" id="KW-1185">Reference proteome</keyword>
<dbReference type="InterPro" id="IPR036390">
    <property type="entry name" value="WH_DNA-bd_sf"/>
</dbReference>
<organism evidence="5 6">
    <name type="scientific">Sinomonas humi</name>
    <dbReference type="NCBI Taxonomy" id="1338436"/>
    <lineage>
        <taxon>Bacteria</taxon>
        <taxon>Bacillati</taxon>
        <taxon>Actinomycetota</taxon>
        <taxon>Actinomycetes</taxon>
        <taxon>Micrococcales</taxon>
        <taxon>Micrococcaceae</taxon>
        <taxon>Sinomonas</taxon>
    </lineage>
</organism>
<dbReference type="GO" id="GO:0003700">
    <property type="term" value="F:DNA-binding transcription factor activity"/>
    <property type="evidence" value="ECO:0007669"/>
    <property type="project" value="InterPro"/>
</dbReference>
<dbReference type="Proteomes" id="UP000030982">
    <property type="component" value="Unassembled WGS sequence"/>
</dbReference>
<sequence>MEEADFPGAWRPDQDHATPLFEQLRRRVADLVAEGSLPAGRRLPPVRSLAADLGLAPHTVARAYRELEEAKVVVTRGRAGTVVAPRDEREEELTTAAAAFASAASIRGCTFEEAVRLLEQAYSRL</sequence>
<dbReference type="Pfam" id="PF00392">
    <property type="entry name" value="GntR"/>
    <property type="match status" value="1"/>
</dbReference>
<dbReference type="PANTHER" id="PTHR38445">
    <property type="entry name" value="HTH-TYPE TRANSCRIPTIONAL REPRESSOR YTRA"/>
    <property type="match status" value="1"/>
</dbReference>